<dbReference type="Gene3D" id="2.60.40.1970">
    <property type="entry name" value="YEATS domain"/>
    <property type="match status" value="1"/>
</dbReference>
<proteinExistence type="predicted"/>
<accession>A0AAD7NEQ4</accession>
<keyword evidence="5" id="KW-1185">Reference proteome</keyword>
<gene>
    <name evidence="4" type="ORF">B0H16DRAFT_1537093</name>
</gene>
<evidence type="ECO:0000313" key="5">
    <source>
        <dbReference type="Proteomes" id="UP001215598"/>
    </source>
</evidence>
<dbReference type="AlphaFoldDB" id="A0AAD7NEQ4"/>
<evidence type="ECO:0000256" key="1">
    <source>
        <dbReference type="ARBA" id="ARBA00023242"/>
    </source>
</evidence>
<evidence type="ECO:0000259" key="3">
    <source>
        <dbReference type="PROSITE" id="PS51037"/>
    </source>
</evidence>
<name>A0AAD7NEQ4_9AGAR</name>
<protein>
    <recommendedName>
        <fullName evidence="3">YEATS domain-containing protein</fullName>
    </recommendedName>
</protein>
<sequence length="291" mass="32373">MWAWNARHSGRSPAERRPRRCGHRYVAAHKGALNLVVEATTLPIRPKLSGSTAEIKVYTMQIVEQLAKQDEILKQIAWVRAIITQRPAAWDGASHGTMDEASQTMVGEASQTMDRYLDSVSDYAGSVYGESVSNEVAEEMDRLSLDDPESASGARDSLAASPAVSLFPDPPDSMTLLLGNTHHLVGPQPGTRNRHLWSFYLKASGAQIIEEVVVDLHPTFNPQVITLKQDPFRVTRLGWGYFVILIKVKLKAGFIWQKTNRSALELEWELDLKGMGSSMSNKYAVTFRQGH</sequence>
<comment type="caution">
    <text evidence="4">The sequence shown here is derived from an EMBL/GenBank/DDBJ whole genome shotgun (WGS) entry which is preliminary data.</text>
</comment>
<dbReference type="InterPro" id="IPR038704">
    <property type="entry name" value="YEAST_sf"/>
</dbReference>
<keyword evidence="1 2" id="KW-0539">Nucleus</keyword>
<dbReference type="PROSITE" id="PS51037">
    <property type="entry name" value="YEATS"/>
    <property type="match status" value="1"/>
</dbReference>
<evidence type="ECO:0000313" key="4">
    <source>
        <dbReference type="EMBL" id="KAJ7757571.1"/>
    </source>
</evidence>
<comment type="subcellular location">
    <subcellularLocation>
        <location evidence="2">Nucleus</location>
    </subcellularLocation>
</comment>
<dbReference type="Proteomes" id="UP001215598">
    <property type="component" value="Unassembled WGS sequence"/>
</dbReference>
<feature type="domain" description="YEATS" evidence="3">
    <location>
        <begin position="166"/>
        <end position="291"/>
    </location>
</feature>
<dbReference type="InterPro" id="IPR055129">
    <property type="entry name" value="YEATS_dom"/>
</dbReference>
<evidence type="ECO:0000256" key="2">
    <source>
        <dbReference type="PROSITE-ProRule" id="PRU00376"/>
    </source>
</evidence>
<dbReference type="EMBL" id="JARKIB010000044">
    <property type="protein sequence ID" value="KAJ7757571.1"/>
    <property type="molecule type" value="Genomic_DNA"/>
</dbReference>
<dbReference type="GO" id="GO:0005634">
    <property type="term" value="C:nucleus"/>
    <property type="evidence" value="ECO:0007669"/>
    <property type="project" value="UniProtKB-SubCell"/>
</dbReference>
<reference evidence="4" key="1">
    <citation type="submission" date="2023-03" db="EMBL/GenBank/DDBJ databases">
        <title>Massive genome expansion in bonnet fungi (Mycena s.s.) driven by repeated elements and novel gene families across ecological guilds.</title>
        <authorList>
            <consortium name="Lawrence Berkeley National Laboratory"/>
            <person name="Harder C.B."/>
            <person name="Miyauchi S."/>
            <person name="Viragh M."/>
            <person name="Kuo A."/>
            <person name="Thoen E."/>
            <person name="Andreopoulos B."/>
            <person name="Lu D."/>
            <person name="Skrede I."/>
            <person name="Drula E."/>
            <person name="Henrissat B."/>
            <person name="Morin E."/>
            <person name="Kohler A."/>
            <person name="Barry K."/>
            <person name="LaButti K."/>
            <person name="Morin E."/>
            <person name="Salamov A."/>
            <person name="Lipzen A."/>
            <person name="Mereny Z."/>
            <person name="Hegedus B."/>
            <person name="Baldrian P."/>
            <person name="Stursova M."/>
            <person name="Weitz H."/>
            <person name="Taylor A."/>
            <person name="Grigoriev I.V."/>
            <person name="Nagy L.G."/>
            <person name="Martin F."/>
            <person name="Kauserud H."/>
        </authorList>
    </citation>
    <scope>NUCLEOTIDE SEQUENCE</scope>
    <source>
        <strain evidence="4">CBHHK182m</strain>
    </source>
</reference>
<dbReference type="Pfam" id="PF03366">
    <property type="entry name" value="YEATS"/>
    <property type="match status" value="1"/>
</dbReference>
<organism evidence="4 5">
    <name type="scientific">Mycena metata</name>
    <dbReference type="NCBI Taxonomy" id="1033252"/>
    <lineage>
        <taxon>Eukaryota</taxon>
        <taxon>Fungi</taxon>
        <taxon>Dikarya</taxon>
        <taxon>Basidiomycota</taxon>
        <taxon>Agaricomycotina</taxon>
        <taxon>Agaricomycetes</taxon>
        <taxon>Agaricomycetidae</taxon>
        <taxon>Agaricales</taxon>
        <taxon>Marasmiineae</taxon>
        <taxon>Mycenaceae</taxon>
        <taxon>Mycena</taxon>
    </lineage>
</organism>